<name>A0A2D2AXE9_9CAUL</name>
<feature type="transmembrane region" description="Helical" evidence="6">
    <location>
        <begin position="36"/>
        <end position="59"/>
    </location>
</feature>
<feature type="transmembrane region" description="Helical" evidence="6">
    <location>
        <begin position="415"/>
        <end position="434"/>
    </location>
</feature>
<dbReference type="EMBL" id="CP024201">
    <property type="protein sequence ID" value="ATQ42694.1"/>
    <property type="molecule type" value="Genomic_DNA"/>
</dbReference>
<evidence type="ECO:0000256" key="4">
    <source>
        <dbReference type="ARBA" id="ARBA00022989"/>
    </source>
</evidence>
<comment type="subcellular location">
    <subcellularLocation>
        <location evidence="1">Cell membrane</location>
        <topology evidence="1">Multi-pass membrane protein</topology>
    </subcellularLocation>
</comment>
<feature type="transmembrane region" description="Helical" evidence="6">
    <location>
        <begin position="256"/>
        <end position="273"/>
    </location>
</feature>
<evidence type="ECO:0000256" key="5">
    <source>
        <dbReference type="ARBA" id="ARBA00023136"/>
    </source>
</evidence>
<feature type="transmembrane region" description="Helical" evidence="6">
    <location>
        <begin position="293"/>
        <end position="314"/>
    </location>
</feature>
<keyword evidence="3 6" id="KW-0812">Transmembrane</keyword>
<feature type="transmembrane region" description="Helical" evidence="6">
    <location>
        <begin position="7"/>
        <end position="30"/>
    </location>
</feature>
<dbReference type="PANTHER" id="PTHR30250:SF31">
    <property type="entry name" value="INNER MEMBRANE PROTEIN YGHQ"/>
    <property type="match status" value="1"/>
</dbReference>
<dbReference type="Pfam" id="PF13440">
    <property type="entry name" value="Polysacc_synt_3"/>
    <property type="match status" value="1"/>
</dbReference>
<sequence>MFRRGLIGYLPANIAAGVVGLLTIVVFTRLLEPAQYGAYALAMSAMTLAHTLVFTWIEAAMARFQARSIERGDASNHMVTIYRAWAVLAFGFPIVAAVAVWLAPLPGALKLAVGAALTTVMARSLIKLVQERRRADGEVVAASLLDMALTVGAFLVGVAFIALGLGAAGPFLGMTAVAVLCLAITLRRELALMWGGRFQMDRLTEYAAYGLPVALSLILAIVISTTDRFLLAAFLDETAVGVYHAGYSLANRTLDVMFIWLGMAGGPAMVAALERGGRPALEASAREQSSFMVLLTLPAAVGVALVAHPLTQVMVGEGLAEGAARVTPWVAFGAFFAGVTTYYLHQAFTLGQKTRLLFVAMTIPAGLNLLLNLLLIPRFGIDGAMWATAISYAVGAAASWALGRQAMPLPLPIEALWKAGVACVAMALTVLAIPDLGGILELTLKAAAGAIVYAAVILGLDAGGLRSRGLGMVRSLRERTAE</sequence>
<evidence type="ECO:0000256" key="6">
    <source>
        <dbReference type="SAM" id="Phobius"/>
    </source>
</evidence>
<evidence type="ECO:0000256" key="3">
    <source>
        <dbReference type="ARBA" id="ARBA00022692"/>
    </source>
</evidence>
<keyword evidence="5 6" id="KW-0472">Membrane</keyword>
<evidence type="ECO:0000313" key="8">
    <source>
        <dbReference type="Proteomes" id="UP000228945"/>
    </source>
</evidence>
<gene>
    <name evidence="7" type="ORF">CSW64_09855</name>
</gene>
<accession>A0A2D2AXE9</accession>
<evidence type="ECO:0000256" key="2">
    <source>
        <dbReference type="ARBA" id="ARBA00022475"/>
    </source>
</evidence>
<evidence type="ECO:0000313" key="7">
    <source>
        <dbReference type="EMBL" id="ATQ42694.1"/>
    </source>
</evidence>
<feature type="transmembrane region" description="Helical" evidence="6">
    <location>
        <begin position="356"/>
        <end position="377"/>
    </location>
</feature>
<dbReference type="InterPro" id="IPR050833">
    <property type="entry name" value="Poly_Biosynth_Transport"/>
</dbReference>
<feature type="transmembrane region" description="Helical" evidence="6">
    <location>
        <begin position="80"/>
        <end position="102"/>
    </location>
</feature>
<dbReference type="GO" id="GO:0005886">
    <property type="term" value="C:plasma membrane"/>
    <property type="evidence" value="ECO:0007669"/>
    <property type="project" value="UniProtKB-SubCell"/>
</dbReference>
<evidence type="ECO:0000256" key="1">
    <source>
        <dbReference type="ARBA" id="ARBA00004651"/>
    </source>
</evidence>
<dbReference type="OrthoDB" id="5906224at2"/>
<dbReference type="RefSeq" id="WP_099621948.1">
    <property type="nucleotide sequence ID" value="NZ_CP024201.1"/>
</dbReference>
<feature type="transmembrane region" description="Helical" evidence="6">
    <location>
        <begin position="108"/>
        <end position="126"/>
    </location>
</feature>
<proteinExistence type="predicted"/>
<feature type="transmembrane region" description="Helical" evidence="6">
    <location>
        <begin position="138"/>
        <end position="161"/>
    </location>
</feature>
<feature type="transmembrane region" description="Helical" evidence="6">
    <location>
        <begin position="446"/>
        <end position="465"/>
    </location>
</feature>
<dbReference type="Proteomes" id="UP000228945">
    <property type="component" value="Chromosome"/>
</dbReference>
<feature type="transmembrane region" description="Helical" evidence="6">
    <location>
        <begin position="167"/>
        <end position="186"/>
    </location>
</feature>
<keyword evidence="2" id="KW-1003">Cell membrane</keyword>
<keyword evidence="8" id="KW-1185">Reference proteome</keyword>
<feature type="transmembrane region" description="Helical" evidence="6">
    <location>
        <begin position="326"/>
        <end position="344"/>
    </location>
</feature>
<dbReference type="PANTHER" id="PTHR30250">
    <property type="entry name" value="PST FAMILY PREDICTED COLANIC ACID TRANSPORTER"/>
    <property type="match status" value="1"/>
</dbReference>
<feature type="transmembrane region" description="Helical" evidence="6">
    <location>
        <begin position="383"/>
        <end position="403"/>
    </location>
</feature>
<dbReference type="KEGG" id="cmb:CSW64_09855"/>
<organism evidence="7 8">
    <name type="scientific">Caulobacter mirabilis</name>
    <dbReference type="NCBI Taxonomy" id="69666"/>
    <lineage>
        <taxon>Bacteria</taxon>
        <taxon>Pseudomonadati</taxon>
        <taxon>Pseudomonadota</taxon>
        <taxon>Alphaproteobacteria</taxon>
        <taxon>Caulobacterales</taxon>
        <taxon>Caulobacteraceae</taxon>
        <taxon>Caulobacter</taxon>
    </lineage>
</organism>
<protein>
    <submittedName>
        <fullName evidence="7">Polysaccharide biosynthesis protein</fullName>
    </submittedName>
</protein>
<keyword evidence="4 6" id="KW-1133">Transmembrane helix</keyword>
<reference evidence="7 8" key="1">
    <citation type="submission" date="2017-10" db="EMBL/GenBank/DDBJ databases">
        <title>Genome sequence of Caulobacter mirabilis FWC38.</title>
        <authorList>
            <person name="Fiebig A."/>
            <person name="Crosson S."/>
        </authorList>
    </citation>
    <scope>NUCLEOTIDE SEQUENCE [LARGE SCALE GENOMIC DNA]</scope>
    <source>
        <strain evidence="7 8">FWC 38</strain>
    </source>
</reference>
<dbReference type="AlphaFoldDB" id="A0A2D2AXE9"/>
<feature type="transmembrane region" description="Helical" evidence="6">
    <location>
        <begin position="206"/>
        <end position="225"/>
    </location>
</feature>